<dbReference type="Pfam" id="PF13385">
    <property type="entry name" value="Laminin_G_3"/>
    <property type="match status" value="2"/>
</dbReference>
<accession>A0ABY6CTU7</accession>
<dbReference type="SUPFAM" id="SSF49899">
    <property type="entry name" value="Concanavalin A-like lectins/glucanases"/>
    <property type="match status" value="3"/>
</dbReference>
<dbReference type="InterPro" id="IPR013320">
    <property type="entry name" value="ConA-like_dom_sf"/>
</dbReference>
<evidence type="ECO:0000259" key="1">
    <source>
        <dbReference type="PROSITE" id="PS50853"/>
    </source>
</evidence>
<organism evidence="2 3">
    <name type="scientific">Reichenbachiella agarivorans</name>
    <dbReference type="NCBI Taxonomy" id="2979464"/>
    <lineage>
        <taxon>Bacteria</taxon>
        <taxon>Pseudomonadati</taxon>
        <taxon>Bacteroidota</taxon>
        <taxon>Cytophagia</taxon>
        <taxon>Cytophagales</taxon>
        <taxon>Reichenbachiellaceae</taxon>
        <taxon>Reichenbachiella</taxon>
    </lineage>
</organism>
<dbReference type="InterPro" id="IPR003961">
    <property type="entry name" value="FN3_dom"/>
</dbReference>
<feature type="domain" description="Fibronectin type-III" evidence="1">
    <location>
        <begin position="391"/>
        <end position="487"/>
    </location>
</feature>
<reference evidence="2" key="1">
    <citation type="submission" date="2022-09" db="EMBL/GenBank/DDBJ databases">
        <title>Comparative genomics and taxonomic characterization of three novel marine species of genus Reichenbachiella exhibiting antioxidant and polysaccharide degradation activities.</title>
        <authorList>
            <person name="Muhammad N."/>
            <person name="Lee Y.-J."/>
            <person name="Ko J."/>
            <person name="Kim S.-G."/>
        </authorList>
    </citation>
    <scope>NUCLEOTIDE SEQUENCE</scope>
    <source>
        <strain evidence="2">BKB1-1</strain>
    </source>
</reference>
<dbReference type="Proteomes" id="UP001065174">
    <property type="component" value="Chromosome"/>
</dbReference>
<proteinExistence type="predicted"/>
<keyword evidence="3" id="KW-1185">Reference proteome</keyword>
<dbReference type="RefSeq" id="WP_262311367.1">
    <property type="nucleotide sequence ID" value="NZ_CP106679.1"/>
</dbReference>
<name>A0ABY6CTU7_9BACT</name>
<dbReference type="Gene3D" id="2.60.120.200">
    <property type="match status" value="3"/>
</dbReference>
<evidence type="ECO:0000313" key="3">
    <source>
        <dbReference type="Proteomes" id="UP001065174"/>
    </source>
</evidence>
<dbReference type="SMART" id="SM00159">
    <property type="entry name" value="PTX"/>
    <property type="match status" value="1"/>
</dbReference>
<dbReference type="SUPFAM" id="SSF49265">
    <property type="entry name" value="Fibronectin type III"/>
    <property type="match status" value="1"/>
</dbReference>
<dbReference type="Gene3D" id="2.60.40.10">
    <property type="entry name" value="Immunoglobulins"/>
    <property type="match status" value="3"/>
</dbReference>
<dbReference type="InterPro" id="IPR013783">
    <property type="entry name" value="Ig-like_fold"/>
</dbReference>
<sequence>MDTLLTKLKIALVGLFFLVFVSNLKAQDGSEFSYDDCKNQITFRLQIAHQEEENGVGSCASDFANNYHDGTVEIRQGSESKKIFDLSYEAGHHTKSGWQHFHINGQKSDRTIYFKKSEGISATVGGYDTDKNDFKCTGLNAQTNHEWKTYVDITIDVPSDMTGEGQKIKAFVGGNWDSNSNYRSWSSSEVTTPDIPRIVGPLELEPLCDGVELEWGKPSFFCTNASFVIYRDGVYITAVSFNTLKWKDTNVTYDNASDHKYEVLVRHNSEVSDLGLPISVEGNPVKNFNSSDYFESVSLNTTNFCNQAVRLQWEIDDQVDIDYFEVERDVTDQFLSPIVNTVTQTFGTISYDETGVPVNQDFYYRIKAYDDCNNETYIDEADIQHVMFEGPPSKPIITKIEPATDGTDQATITWSYPDDGTSVNSYRVYRDGSDRSGKLPAGTTSFVDEGLSNCLEYEYMVIAEKDCFDDANSMRVQQMISFNTDLNGFDDFSASKYYYNDRVSLKWAVSENNGASEIVVYRKRDGSEDNPEIVKRFDINSSTFDDYDTEPGVLYEYGILAISCSEYKPSKDEIALMTKDVGVRSETGIINGKITYQGGNAVKGVRVLATPSDGENRGVSLNMAGNQLTIPLEKNEENWFPDSWTLSFWFRMNDNSAGSSILEVTDAGDYLKINSNSEGQTEFYEIDYREESAIVGIEDELVGYQDANGEVLSLKDKTILGRIDGENFTEYQKVEIAGLASGDTLYDFASHKPWLLKQGNEWFELTKNTTSIAIADSLFGYLQGDTVYEAFDSDFVLAFIDSDQLRLANHFNISYQLGVAYASIKNNEMIFADDTTVRADIIDDIIYSEEGEPIHMIVGSNLYYVYKDELNGKLVRGKRFARKMPNETDPNVSFDIFLLEKTITEEIQKGELLGIVSTDRTKVFEAGGMGLTKYLIDTKGVIHSAVYTEAEIYEPAISYSYGTEGHTLVDASSSREEYLFNGEEDTLYRISIRQGVIDESGFVQDPLTDEYLFFLGSELDEERQVFKAIGEQVDYIQQDTLSTYTKEAYQAQLRIKAGDLSSEQLLVTPELYMGEFNNILMTYDGSQLIYYINGKSIDTLQVTGLTNLFKADDQEIRFGGYNGVQDETLLWSEAKDSTKVKQDFNRYLSGGESNLMGYWRLDEKVSTNSFDASYSLDNTGKKVFNAHHAQVDQALWSNIVPEQEDLSFTAFTDGDGNYSIQSIIYSGSGNNFKLVPILGTHGFEPSNKILFVGPSQQIQNDKNFTDNSAFRVTGTVKYDPRILGFETTDDPDAPNCYVEGVKLYVDDQPVVEGTNFVTTDKNGRFEIDVPIGKHQIKVAKDNHTYAMATWPPEGTYNFQDGVNDLVFYDNTTRKLIGKVVGGTTEASKVSGSAESINNIGVAEITLKSIGKTCYETVISTNPTTGEFQVDLPPFRYNVVDLRIPSQTTNFNRNLKKLAESSIDLSRDDLELDAVACTGSTCGMDSTFFHLNRDFIYRTPAQFTVKQYRELSGELIEVPALLGAESYQVGEMTLDFRNSPFQYEVFTPGDYIWGITLSEEYENHDEYILDPIHNEIFYYNDTIRSGEILIDNEIADHTVSMSLGNGEVIYKFLTGEPSLLMDRQNPEQSFTKTVQIIGSTTSWRDTDLFRGILLGTSKDDSQKSFYTVSQEQYQVVDMVLRDPPGSQSYTEFLQKSKFTKVRSSSYKRGVQQQGSLKVGTFIKWTNPFTGIEEINLKNTIGFVENTNQYREAKETSVISFTEGIKLTTSKENKNTGAGSDIFVGNALNIFYSPSYNLDIVPIDSCGGANECYASSFFSEGKEYAFSRSQSISFGLQEATLFYYTQRQIEQLIADLEKNLASVSDPIDQNKLRNQIRIWKSAIAQNEYDKLMAKHAVSRNETGYRTENITFGYGTEVERSYELGVTNDFQYSQQYSWYTALDIHIETAFKGFYQNFDFQIGNAVYVDQADKAEGSDNQSTTIHFQDNNPGDQYAVDLILSGANYATDSAVISMNDLYTQFDQGLAAIPASAGSIKDADTNFKYQIPAKTDYINPVFITKGGRTSCPYEPEEKAKYLEFLHPNLLEELKSKSIISDYSPHSLDQYRYVIAQSSNQDYVLNYGTFQRDQPGFRIEPRVLRDIPWDQNNRATFDLILENHNAEDTIRTYNLVVDQRTTGAGPTMRLDGERFIKGTDIPLYGGEQLQKKITIRPVENVYDYENIVVYLVAGCQFDFGQDLDFQEDIYARDTLSVYFTPACPQATVITPTEGWIINNQTETKLSVEIQEQSYYFVNHNKVKLQFKATYQTDEDWVDAAVWSRDSTEVDEQVAIGEDYFYFPVDNNYIVYDLDIEGYNLPDGTYQIRWVYYCTNGLESFSAPVSGVIDRTSPHAFGRPSPADGVLSPNDEIVLTLNEPIEAGLVDRDFISVKGKINGTTLVHPTSVRFSDSKTDQVVIDHVQLKNTAITVEMWVRMDQEFANREQVIFSHAESGGTTLRLGLQSDGRLKLSLNDQELVSDQTVSLDTWSHLAFSLDPSENKASLYHNGSLIGFNETFAALHYANASIVIGGENEQSFTGNIHEFRLWGKYMNAADLVENYYTDLTGREIGLLGYWPLNEGRGTISQDVVQGRNAQVNANWWSEPSSLSFDFDGSNYVELPSQAFDDDADFTIEFWFKAAGTSIADTMTLVSTGNIDGLDWEININLMGQITLVHNGQNFILVSQSVLDQKWHHLALVVNRVGYTTTYYDTVLKSTHSSELFAGLGGPNVLLGARLVMSPSVPKSIHDLFVGQMDEFRIWRMAKRAEQIGRMANYKLEGTEFGMVCYLPFETYDDFLRISTGSIQIWDEYASGMVATSALSQYSLEQPGISLKPYETPVFFNYSVSGDKMIITLDDENPASVENCTLDISVRNLVDKNGNVMKSPVTWSVYVDRNQVKWKDRKVAFEKFVNEPLSFTRSIVNEGGENQNFIIDNLPTWLSANPSSGVIGPGNEEDITFVVNTGLNIGEYQEPLHLRTSFGFDETLLLSLKVSQQLPADWTFVPEDFQYSMSFIGQIMISDEYSTDEEDVIAVFVNDSLRGMASLGYQEVYDNYQAFMSVYSNRLSGETLEFRIWDASKGKVLNDIDIPEIAQSPIGFVQNQIYGRPSAPVSFRSDNHVISKFDIPKGWKWVSFNLESDDLLRTRNIFQAGMNVDGDRIISMDAIDIYDQDNGLWIGSLAGDNLPPNTGGLLVENSYRIHSSQAQELTISGLPVETQSRPVSLYSPTSAIRPKMWNWIGFSAQDNMEVNEALSSLNPSDGDIIKSQYAFAIYDPVLKWVGNLEYMSPGQGYMIQVANDQQLTFPRSGLINASSRRNEVLDTYSQTNFNPHLYLDNMSMVVRVIGLDLGAETPYLEVYHEDQLRGVSSAREVDGQSLYYLSAFGNADEELVFKLRFENAAYPLDESRQFLVSAIEGSINDPVIFNFQLDEDVHLGSNVFPNPFEDEVTFVFALDERGFSQLRVISMDGRILIDREFIGDREEVIKFEWNGMDDHGQMLKPGIYLFDIQSSNYQKQQLLIKE</sequence>
<dbReference type="InterPro" id="IPR001759">
    <property type="entry name" value="PTX_dom"/>
</dbReference>
<dbReference type="PROSITE" id="PS50853">
    <property type="entry name" value="FN3"/>
    <property type="match status" value="1"/>
</dbReference>
<gene>
    <name evidence="2" type="ORF">N6H18_08285</name>
</gene>
<evidence type="ECO:0000313" key="2">
    <source>
        <dbReference type="EMBL" id="UXP33941.1"/>
    </source>
</evidence>
<protein>
    <recommendedName>
        <fullName evidence="1">Fibronectin type-III domain-containing protein</fullName>
    </recommendedName>
</protein>
<dbReference type="InterPro" id="IPR036116">
    <property type="entry name" value="FN3_sf"/>
</dbReference>
<dbReference type="EMBL" id="CP106679">
    <property type="protein sequence ID" value="UXP33941.1"/>
    <property type="molecule type" value="Genomic_DNA"/>
</dbReference>